<evidence type="ECO:0000313" key="4">
    <source>
        <dbReference type="Proteomes" id="UP000030763"/>
    </source>
</evidence>
<reference evidence="3" key="2">
    <citation type="submission" date="2013-10" db="EMBL/GenBank/DDBJ databases">
        <authorList>
            <person name="Aslett M."/>
        </authorList>
    </citation>
    <scope>NUCLEOTIDE SEQUENCE [LARGE SCALE GENOMIC DNA]</scope>
    <source>
        <strain evidence="3">Weybridge</strain>
    </source>
</reference>
<comment type="similarity">
    <text evidence="1">Belongs to the MYG1 family.</text>
</comment>
<keyword evidence="4" id="KW-1185">Reference proteome</keyword>
<dbReference type="Proteomes" id="UP000030763">
    <property type="component" value="Unassembled WGS sequence"/>
</dbReference>
<sequence>MASHLGQTAAATAADAATAAAACAAVVAAVPRVRISREEFWAMEGPVIGTHDGRYHLDEILACTMLLSLKEFKNSRICRSRDNNDLEKCSILVDVGGEYNLKNNHFDHHQRSFQQYFDFDRFASSGSQRGWNGNGDRDGSQNAEESCKRMKRKPVTKLSSAGLIFLHYGERILKERYGVEDPESVRLLMYGVYVHLLEAVDANDNGVSICPSSAPLYKETTTLASRIGALYPSVDRGEVDADVMDAASAWEYQLYALEEAWKQEEKGAAAFAAAAAAKGQGWIPPCAFLSIPIIGGDAETLWGFKKGLKMADEAFRDTVLYLRDTWLPSRFTLKDALLDNKAEKKFKDEVIELNHWMPIEDHLYDLERELDMVDCFKFVLYPTTKRDEGKNSITTWSVRCIPEERDKFKSRLPLKKEWRGMRDLELGQAVLQQQQQQQKAVAAASSSTINNNESSGGGDAGLTPDDFVFCHATGFLGIAKTRAAAYEMIRQTVEEWRKGEETAAAATTSSA</sequence>
<organism evidence="3 4">
    <name type="scientific">Eimeria maxima</name>
    <name type="common">Coccidian parasite</name>
    <dbReference type="NCBI Taxonomy" id="5804"/>
    <lineage>
        <taxon>Eukaryota</taxon>
        <taxon>Sar</taxon>
        <taxon>Alveolata</taxon>
        <taxon>Apicomplexa</taxon>
        <taxon>Conoidasida</taxon>
        <taxon>Coccidia</taxon>
        <taxon>Eucoccidiorida</taxon>
        <taxon>Eimeriorina</taxon>
        <taxon>Eimeriidae</taxon>
        <taxon>Eimeria</taxon>
    </lineage>
</organism>
<dbReference type="EMBL" id="HG720936">
    <property type="protein sequence ID" value="CDJ59868.1"/>
    <property type="molecule type" value="Genomic_DNA"/>
</dbReference>
<evidence type="ECO:0000256" key="2">
    <source>
        <dbReference type="SAM" id="MobiDB-lite"/>
    </source>
</evidence>
<proteinExistence type="inferred from homology"/>
<feature type="region of interest" description="Disordered" evidence="2">
    <location>
        <begin position="128"/>
        <end position="151"/>
    </location>
</feature>
<accession>U6M9Z4</accession>
<dbReference type="AlphaFoldDB" id="U6M9Z4"/>
<dbReference type="PANTHER" id="PTHR11215">
    <property type="entry name" value="METAL DEPENDENT HYDROLASE - RELATED"/>
    <property type="match status" value="1"/>
</dbReference>
<name>U6M9Z4_EIMMA</name>
<protein>
    <submittedName>
        <fullName evidence="3">Melanocyte proliferating gene 1, putative</fullName>
    </submittedName>
</protein>
<evidence type="ECO:0000313" key="3">
    <source>
        <dbReference type="EMBL" id="CDJ59868.1"/>
    </source>
</evidence>
<dbReference type="OMA" id="YKHIGLE"/>
<dbReference type="OrthoDB" id="10265310at2759"/>
<evidence type="ECO:0000256" key="1">
    <source>
        <dbReference type="ARBA" id="ARBA00010105"/>
    </source>
</evidence>
<dbReference type="InterPro" id="IPR003226">
    <property type="entry name" value="MYG1_exonuclease"/>
</dbReference>
<dbReference type="PANTHER" id="PTHR11215:SF1">
    <property type="entry name" value="MYG1 EXONUCLEASE"/>
    <property type="match status" value="1"/>
</dbReference>
<dbReference type="GO" id="GO:0005634">
    <property type="term" value="C:nucleus"/>
    <property type="evidence" value="ECO:0007669"/>
    <property type="project" value="TreeGrafter"/>
</dbReference>
<gene>
    <name evidence="3" type="ORF">EMWEY_00059260</name>
</gene>
<dbReference type="GeneID" id="25339912"/>
<dbReference type="VEuPathDB" id="ToxoDB:EMWEY_00059260"/>
<dbReference type="RefSeq" id="XP_013336513.1">
    <property type="nucleotide sequence ID" value="XM_013481059.1"/>
</dbReference>
<dbReference type="GO" id="GO:0005737">
    <property type="term" value="C:cytoplasm"/>
    <property type="evidence" value="ECO:0007669"/>
    <property type="project" value="TreeGrafter"/>
</dbReference>
<dbReference type="Pfam" id="PF03690">
    <property type="entry name" value="MYG1_exonuc"/>
    <property type="match status" value="2"/>
</dbReference>
<reference evidence="3" key="1">
    <citation type="submission" date="2013-10" db="EMBL/GenBank/DDBJ databases">
        <title>Genomic analysis of the causative agents of coccidiosis in chickens.</title>
        <authorList>
            <person name="Reid A.J."/>
            <person name="Blake D."/>
            <person name="Billington K."/>
            <person name="Browne H."/>
            <person name="Dunn M."/>
            <person name="Hung S."/>
            <person name="Kawahara F."/>
            <person name="Miranda-Saavedra D."/>
            <person name="Mourier T."/>
            <person name="Nagra H."/>
            <person name="Otto T.D."/>
            <person name="Rawlings N."/>
            <person name="Sanchez A."/>
            <person name="Sanders M."/>
            <person name="Subramaniam C."/>
            <person name="Tay Y."/>
            <person name="Dear P."/>
            <person name="Doerig C."/>
            <person name="Gruber A."/>
            <person name="Parkinson J."/>
            <person name="Shirley M."/>
            <person name="Wan K.L."/>
            <person name="Berriman M."/>
            <person name="Tomley F."/>
            <person name="Pain A."/>
        </authorList>
    </citation>
    <scope>NUCLEOTIDE SEQUENCE [LARGE SCALE GENOMIC DNA]</scope>
    <source>
        <strain evidence="3">Weybridge</strain>
    </source>
</reference>